<organism evidence="1 2">
    <name type="scientific">Sagittula marina</name>
    <dbReference type="NCBI Taxonomy" id="943940"/>
    <lineage>
        <taxon>Bacteria</taxon>
        <taxon>Pseudomonadati</taxon>
        <taxon>Pseudomonadota</taxon>
        <taxon>Alphaproteobacteria</taxon>
        <taxon>Rhodobacterales</taxon>
        <taxon>Roseobacteraceae</taxon>
        <taxon>Sagittula</taxon>
    </lineage>
</organism>
<keyword evidence="2" id="KW-1185">Reference proteome</keyword>
<sequence length="68" mass="7019">MSVPSFYMVAHVGAARAGKSNARRAYDSYDEACAAATSLAATSGADYAVLKSVHIATPRDADQAALNL</sequence>
<accession>A0A7W6GSM3</accession>
<dbReference type="EMBL" id="JACIEJ010000005">
    <property type="protein sequence ID" value="MBB3986150.1"/>
    <property type="molecule type" value="Genomic_DNA"/>
</dbReference>
<reference evidence="1 2" key="1">
    <citation type="submission" date="2020-08" db="EMBL/GenBank/DDBJ databases">
        <title>Genomic Encyclopedia of Type Strains, Phase IV (KMG-IV): sequencing the most valuable type-strain genomes for metagenomic binning, comparative biology and taxonomic classification.</title>
        <authorList>
            <person name="Goeker M."/>
        </authorList>
    </citation>
    <scope>NUCLEOTIDE SEQUENCE [LARGE SCALE GENOMIC DNA]</scope>
    <source>
        <strain evidence="1 2">DSM 102235</strain>
    </source>
</reference>
<dbReference type="Proteomes" id="UP000541426">
    <property type="component" value="Unassembled WGS sequence"/>
</dbReference>
<proteinExistence type="predicted"/>
<gene>
    <name evidence="1" type="ORF">GGQ68_002488</name>
</gene>
<evidence type="ECO:0000313" key="2">
    <source>
        <dbReference type="Proteomes" id="UP000541426"/>
    </source>
</evidence>
<evidence type="ECO:0000313" key="1">
    <source>
        <dbReference type="EMBL" id="MBB3986150.1"/>
    </source>
</evidence>
<comment type="caution">
    <text evidence="1">The sequence shown here is derived from an EMBL/GenBank/DDBJ whole genome shotgun (WGS) entry which is preliminary data.</text>
</comment>
<protein>
    <submittedName>
        <fullName evidence="1">Uncharacterized protein</fullName>
    </submittedName>
</protein>
<dbReference type="RefSeq" id="WP_183966299.1">
    <property type="nucleotide sequence ID" value="NZ_BAABBZ010000007.1"/>
</dbReference>
<name>A0A7W6GSM3_9RHOB</name>
<dbReference type="AlphaFoldDB" id="A0A7W6GSM3"/>